<dbReference type="RefSeq" id="WP_185896158.1">
    <property type="nucleotide sequence ID" value="NZ_CP060028.1"/>
</dbReference>
<feature type="coiled-coil region" evidence="1">
    <location>
        <begin position="198"/>
        <end position="234"/>
    </location>
</feature>
<sequence>MGRLALVILCFSILGFQALASESSGWQAVSFAGLQRDETVPTTDHAATWGVLSLLADTSWAKSSDPTSIGTLHVIDTFTWIENRKALRIESNSFGIIDVWTVRPGKVRGELQAEAVSPVGTRYKTTMRHLDNRTVVSDWYKVIGKVYSRLVFTLNGSADRLMRIETVSQDGSRPPWQAVTEDEFVQLGWRQTSGPDTAALVQQANATWQAQLAKAEAERKAEDARKAADRREQRAALLGAIVSGTTRALSESAEEYRQARAHQEIFLGSTAAQVATVAAQAGDLQKQGTAGDVQDFVRPGASHRPADPAPPPSHLSNQAAATPARGRNGALPTAGKPLRFVMMISMRNLPDDSSNSTCFSNVVSRPGPPGWGSAGFLPPGSGAQATADIESLKANFISKCRAASGREITSEANFTYVWNQSSDDEARVDGAGPRVREDVAVSL</sequence>
<keyword evidence="1" id="KW-0175">Coiled coil</keyword>
<protein>
    <submittedName>
        <fullName evidence="4">Uncharacterized protein</fullName>
    </submittedName>
</protein>
<gene>
    <name evidence="4" type="ORF">H4W19_04145</name>
</gene>
<keyword evidence="5" id="KW-1185">Reference proteome</keyword>
<feature type="region of interest" description="Disordered" evidence="2">
    <location>
        <begin position="294"/>
        <end position="333"/>
    </location>
</feature>
<dbReference type="Proteomes" id="UP000515506">
    <property type="component" value="Chromosome"/>
</dbReference>
<name>A0ABX6RCJ6_PSEMX</name>
<feature type="signal peptide" evidence="3">
    <location>
        <begin position="1"/>
        <end position="20"/>
    </location>
</feature>
<organism evidence="4 5">
    <name type="scientific">Pseudoxanthomonas mexicana</name>
    <dbReference type="NCBI Taxonomy" id="128785"/>
    <lineage>
        <taxon>Bacteria</taxon>
        <taxon>Pseudomonadati</taxon>
        <taxon>Pseudomonadota</taxon>
        <taxon>Gammaproteobacteria</taxon>
        <taxon>Lysobacterales</taxon>
        <taxon>Lysobacteraceae</taxon>
        <taxon>Pseudoxanthomonas</taxon>
    </lineage>
</organism>
<keyword evidence="3" id="KW-0732">Signal</keyword>
<accession>A0ABX6RCJ6</accession>
<evidence type="ECO:0000256" key="3">
    <source>
        <dbReference type="SAM" id="SignalP"/>
    </source>
</evidence>
<evidence type="ECO:0000256" key="1">
    <source>
        <dbReference type="SAM" id="Coils"/>
    </source>
</evidence>
<dbReference type="EMBL" id="CP060028">
    <property type="protein sequence ID" value="QND80993.1"/>
    <property type="molecule type" value="Genomic_DNA"/>
</dbReference>
<feature type="chain" id="PRO_5045619414" evidence="3">
    <location>
        <begin position="21"/>
        <end position="443"/>
    </location>
</feature>
<evidence type="ECO:0000313" key="4">
    <source>
        <dbReference type="EMBL" id="QND80993.1"/>
    </source>
</evidence>
<reference evidence="4 5" key="1">
    <citation type="submission" date="2020-08" db="EMBL/GenBank/DDBJ databases">
        <title>Streptomycin resistant and MDR strain, P. mexicana.</title>
        <authorList>
            <person name="Ganesh-kumar S."/>
            <person name="Zhe T."/>
            <person name="Yu Z."/>
            <person name="Min Y."/>
        </authorList>
    </citation>
    <scope>NUCLEOTIDE SEQUENCE [LARGE SCALE GENOMIC DNA]</scope>
    <source>
        <strain evidence="4 5">GTZY</strain>
    </source>
</reference>
<proteinExistence type="predicted"/>
<evidence type="ECO:0000256" key="2">
    <source>
        <dbReference type="SAM" id="MobiDB-lite"/>
    </source>
</evidence>
<evidence type="ECO:0000313" key="5">
    <source>
        <dbReference type="Proteomes" id="UP000515506"/>
    </source>
</evidence>